<protein>
    <submittedName>
        <fullName evidence="3">SET domain-containing protein</fullName>
    </submittedName>
</protein>
<dbReference type="CDD" id="cd20071">
    <property type="entry name" value="SET_SMYD"/>
    <property type="match status" value="1"/>
</dbReference>
<dbReference type="InterPro" id="IPR053185">
    <property type="entry name" value="SET_domain_protein"/>
</dbReference>
<evidence type="ECO:0000313" key="3">
    <source>
        <dbReference type="EMBL" id="KAF9474373.1"/>
    </source>
</evidence>
<evidence type="ECO:0000313" key="4">
    <source>
        <dbReference type="Proteomes" id="UP000807469"/>
    </source>
</evidence>
<evidence type="ECO:0000259" key="2">
    <source>
        <dbReference type="PROSITE" id="PS50280"/>
    </source>
</evidence>
<name>A0A9P5YSN3_9AGAR</name>
<feature type="region of interest" description="Disordered" evidence="1">
    <location>
        <begin position="1"/>
        <end position="32"/>
    </location>
</feature>
<dbReference type="EMBL" id="MU155382">
    <property type="protein sequence ID" value="KAF9474373.1"/>
    <property type="molecule type" value="Genomic_DNA"/>
</dbReference>
<dbReference type="Gene3D" id="2.170.270.10">
    <property type="entry name" value="SET domain"/>
    <property type="match status" value="1"/>
</dbReference>
<dbReference type="InterPro" id="IPR046341">
    <property type="entry name" value="SET_dom_sf"/>
</dbReference>
<dbReference type="Pfam" id="PF00856">
    <property type="entry name" value="SET"/>
    <property type="match status" value="1"/>
</dbReference>
<gene>
    <name evidence="3" type="ORF">BDN70DRAFT_924627</name>
</gene>
<feature type="domain" description="SET" evidence="2">
    <location>
        <begin position="122"/>
        <end position="293"/>
    </location>
</feature>
<dbReference type="PROSITE" id="PS50280">
    <property type="entry name" value="SET"/>
    <property type="match status" value="1"/>
</dbReference>
<dbReference type="InterPro" id="IPR001214">
    <property type="entry name" value="SET_dom"/>
</dbReference>
<sequence length="418" mass="46990">MRRGFLLDKSKVKKSAEQETKQESKPEINDVDPIVRPLRYGKVDYDNDLPRPKYNIAIDPVQGTIKSDRKTLILVTVPPRGSAAALNEDEHTEWITFEETKSRIFKTPGLPKPLPKPKGDTPLYEVKMTPNMGMGVFATRDISLGELVFAERPLLVAPINVNVLELSTPPDERYQKILLDEYEKIFEPAFDRMSKGNQTAYKALMNSHTEDGSGLLTGIARTNGYGVSALYDGPGPKATHHAQRYTVIGHVASRINHSCIANVDRSFDMAAFAFVFKAAVDIKAGEQLFISYCEAAASVADRQRELAPYGIVCKCRVCTNATPESDKFRQEYDRRTREYQVRNAALMSGADASWPNDKELNELQQVREMAIKEHLHNRTAYRYILGALFMGYAQRKMFAAAQEVMKLIEQNEAVFVGT</sequence>
<reference evidence="3" key="1">
    <citation type="submission" date="2020-11" db="EMBL/GenBank/DDBJ databases">
        <authorList>
            <consortium name="DOE Joint Genome Institute"/>
            <person name="Ahrendt S."/>
            <person name="Riley R."/>
            <person name="Andreopoulos W."/>
            <person name="Labutti K."/>
            <person name="Pangilinan J."/>
            <person name="Ruiz-Duenas F.J."/>
            <person name="Barrasa J.M."/>
            <person name="Sanchez-Garcia M."/>
            <person name="Camarero S."/>
            <person name="Miyauchi S."/>
            <person name="Serrano A."/>
            <person name="Linde D."/>
            <person name="Babiker R."/>
            <person name="Drula E."/>
            <person name="Ayuso-Fernandez I."/>
            <person name="Pacheco R."/>
            <person name="Padilla G."/>
            <person name="Ferreira P."/>
            <person name="Barriuso J."/>
            <person name="Kellner H."/>
            <person name="Castanera R."/>
            <person name="Alfaro M."/>
            <person name="Ramirez L."/>
            <person name="Pisabarro A.G."/>
            <person name="Kuo A."/>
            <person name="Tritt A."/>
            <person name="Lipzen A."/>
            <person name="He G."/>
            <person name="Yan M."/>
            <person name="Ng V."/>
            <person name="Cullen D."/>
            <person name="Martin F."/>
            <person name="Rosso M.-N."/>
            <person name="Henrissat B."/>
            <person name="Hibbett D."/>
            <person name="Martinez A.T."/>
            <person name="Grigoriev I.V."/>
        </authorList>
    </citation>
    <scope>NUCLEOTIDE SEQUENCE</scope>
    <source>
        <strain evidence="3">CIRM-BRFM 674</strain>
    </source>
</reference>
<comment type="caution">
    <text evidence="3">The sequence shown here is derived from an EMBL/GenBank/DDBJ whole genome shotgun (WGS) entry which is preliminary data.</text>
</comment>
<proteinExistence type="predicted"/>
<dbReference type="PANTHER" id="PTHR47332">
    <property type="entry name" value="SET DOMAIN-CONTAINING PROTEIN 5"/>
    <property type="match status" value="1"/>
</dbReference>
<organism evidence="3 4">
    <name type="scientific">Pholiota conissans</name>
    <dbReference type="NCBI Taxonomy" id="109636"/>
    <lineage>
        <taxon>Eukaryota</taxon>
        <taxon>Fungi</taxon>
        <taxon>Dikarya</taxon>
        <taxon>Basidiomycota</taxon>
        <taxon>Agaricomycotina</taxon>
        <taxon>Agaricomycetes</taxon>
        <taxon>Agaricomycetidae</taxon>
        <taxon>Agaricales</taxon>
        <taxon>Agaricineae</taxon>
        <taxon>Strophariaceae</taxon>
        <taxon>Pholiota</taxon>
    </lineage>
</organism>
<dbReference type="OrthoDB" id="5945798at2759"/>
<dbReference type="SMART" id="SM00317">
    <property type="entry name" value="SET"/>
    <property type="match status" value="1"/>
</dbReference>
<dbReference type="SUPFAM" id="SSF82199">
    <property type="entry name" value="SET domain"/>
    <property type="match status" value="1"/>
</dbReference>
<dbReference type="Proteomes" id="UP000807469">
    <property type="component" value="Unassembled WGS sequence"/>
</dbReference>
<accession>A0A9P5YSN3</accession>
<feature type="compositionally biased region" description="Basic and acidic residues" evidence="1">
    <location>
        <begin position="1"/>
        <end position="28"/>
    </location>
</feature>
<evidence type="ECO:0000256" key="1">
    <source>
        <dbReference type="SAM" id="MobiDB-lite"/>
    </source>
</evidence>
<keyword evidence="4" id="KW-1185">Reference proteome</keyword>
<dbReference type="AlphaFoldDB" id="A0A9P5YSN3"/>
<dbReference type="PANTHER" id="PTHR47332:SF4">
    <property type="entry name" value="SET DOMAIN-CONTAINING PROTEIN 5"/>
    <property type="match status" value="1"/>
</dbReference>